<dbReference type="Proteomes" id="UP000054350">
    <property type="component" value="Unassembled WGS sequence"/>
</dbReference>
<feature type="domain" description="60S ribosomal export protein NMD3 SH3" evidence="11">
    <location>
        <begin position="283"/>
        <end position="330"/>
    </location>
</feature>
<dbReference type="GO" id="GO:0000055">
    <property type="term" value="P:ribosomal large subunit export from nucleus"/>
    <property type="evidence" value="ECO:0007669"/>
    <property type="project" value="TreeGrafter"/>
</dbReference>
<dbReference type="InterPro" id="IPR039768">
    <property type="entry name" value="Nmd3"/>
</dbReference>
<feature type="domain" description="60S ribosomal export protein NMD3 OB-fold" evidence="10">
    <location>
        <begin position="347"/>
        <end position="429"/>
    </location>
</feature>
<gene>
    <name evidence="12" type="ORF">AMAG_08276</name>
</gene>
<evidence type="ECO:0000259" key="11">
    <source>
        <dbReference type="Pfam" id="PF21193"/>
    </source>
</evidence>
<feature type="domain" description="Nmd3 N-terminal" evidence="9">
    <location>
        <begin position="52"/>
        <end position="280"/>
    </location>
</feature>
<reference evidence="13" key="2">
    <citation type="submission" date="2009-11" db="EMBL/GenBank/DDBJ databases">
        <title>The Genome Sequence of Allomyces macrogynus strain ATCC 38327.</title>
        <authorList>
            <consortium name="The Broad Institute Genome Sequencing Platform"/>
            <person name="Russ C."/>
            <person name="Cuomo C."/>
            <person name="Shea T."/>
            <person name="Young S.K."/>
            <person name="Zeng Q."/>
            <person name="Koehrsen M."/>
            <person name="Haas B."/>
            <person name="Borodovsky M."/>
            <person name="Guigo R."/>
            <person name="Alvarado L."/>
            <person name="Berlin A."/>
            <person name="Borenstein D."/>
            <person name="Chen Z."/>
            <person name="Engels R."/>
            <person name="Freedman E."/>
            <person name="Gellesch M."/>
            <person name="Goldberg J."/>
            <person name="Griggs A."/>
            <person name="Gujja S."/>
            <person name="Heiman D."/>
            <person name="Hepburn T."/>
            <person name="Howarth C."/>
            <person name="Jen D."/>
            <person name="Larson L."/>
            <person name="Lewis B."/>
            <person name="Mehta T."/>
            <person name="Park D."/>
            <person name="Pearson M."/>
            <person name="Roberts A."/>
            <person name="Saif S."/>
            <person name="Shenoy N."/>
            <person name="Sisk P."/>
            <person name="Stolte C."/>
            <person name="Sykes S."/>
            <person name="Walk T."/>
            <person name="White J."/>
            <person name="Yandava C."/>
            <person name="Burger G."/>
            <person name="Gray M.W."/>
            <person name="Holland P.W.H."/>
            <person name="King N."/>
            <person name="Lang F.B.F."/>
            <person name="Roger A.J."/>
            <person name="Ruiz-Trillo I."/>
            <person name="Lander E."/>
            <person name="Nusbaum C."/>
        </authorList>
    </citation>
    <scope>NUCLEOTIDE SEQUENCE [LARGE SCALE GENOMIC DNA]</scope>
    <source>
        <strain evidence="13">ATCC 38327</strain>
    </source>
</reference>
<dbReference type="Pfam" id="PF21193">
    <property type="entry name" value="NMD_SH3"/>
    <property type="match status" value="1"/>
</dbReference>
<dbReference type="GO" id="GO:0005737">
    <property type="term" value="C:cytoplasm"/>
    <property type="evidence" value="ECO:0007669"/>
    <property type="project" value="UniProtKB-SubCell"/>
</dbReference>
<keyword evidence="3 7" id="KW-0813">Transport</keyword>
<dbReference type="GO" id="GO:0015031">
    <property type="term" value="P:protein transport"/>
    <property type="evidence" value="ECO:0007669"/>
    <property type="project" value="UniProtKB-KW"/>
</dbReference>
<dbReference type="OrthoDB" id="203821at2759"/>
<dbReference type="InterPro" id="IPR007064">
    <property type="entry name" value="Nmd3_N"/>
</dbReference>
<keyword evidence="6 7" id="KW-0539">Nucleus</keyword>
<feature type="region of interest" description="Disordered" evidence="8">
    <location>
        <begin position="498"/>
        <end position="562"/>
    </location>
</feature>
<evidence type="ECO:0000256" key="4">
    <source>
        <dbReference type="ARBA" id="ARBA00022490"/>
    </source>
</evidence>
<dbReference type="Pfam" id="PF04981">
    <property type="entry name" value="NMD3"/>
    <property type="match status" value="1"/>
</dbReference>
<proteinExistence type="inferred from homology"/>
<evidence type="ECO:0000256" key="6">
    <source>
        <dbReference type="ARBA" id="ARBA00023242"/>
    </source>
</evidence>
<keyword evidence="4 7" id="KW-0963">Cytoplasm</keyword>
<evidence type="ECO:0000256" key="8">
    <source>
        <dbReference type="SAM" id="MobiDB-lite"/>
    </source>
</evidence>
<dbReference type="STRING" id="578462.A0A0L0SL54"/>
<dbReference type="GO" id="GO:0043023">
    <property type="term" value="F:ribosomal large subunit binding"/>
    <property type="evidence" value="ECO:0007669"/>
    <property type="project" value="InterPro"/>
</dbReference>
<evidence type="ECO:0000259" key="9">
    <source>
        <dbReference type="Pfam" id="PF04981"/>
    </source>
</evidence>
<keyword evidence="13" id="KW-1185">Reference proteome</keyword>
<dbReference type="Pfam" id="PF21192">
    <property type="entry name" value="OB_NMD3"/>
    <property type="match status" value="1"/>
</dbReference>
<dbReference type="InterPro" id="IPR048898">
    <property type="entry name" value="OB_NMD3"/>
</dbReference>
<dbReference type="AlphaFoldDB" id="A0A0L0SL54"/>
<evidence type="ECO:0000256" key="5">
    <source>
        <dbReference type="ARBA" id="ARBA00022927"/>
    </source>
</evidence>
<name>A0A0L0SL54_ALLM3</name>
<comment type="subcellular location">
    <subcellularLocation>
        <location evidence="7">Cytoplasm</location>
    </subcellularLocation>
    <subcellularLocation>
        <location evidence="7">Nucleus</location>
    </subcellularLocation>
</comment>
<feature type="compositionally biased region" description="Basic and acidic residues" evidence="8">
    <location>
        <begin position="553"/>
        <end position="562"/>
    </location>
</feature>
<dbReference type="GO" id="GO:0005634">
    <property type="term" value="C:nucleus"/>
    <property type="evidence" value="ECO:0007669"/>
    <property type="project" value="UniProtKB-SubCell"/>
</dbReference>
<dbReference type="PANTHER" id="PTHR12746">
    <property type="entry name" value="NONSENSE-MEDIATED MRNA DECAY PROTEIN 3"/>
    <property type="match status" value="1"/>
</dbReference>
<dbReference type="VEuPathDB" id="FungiDB:AMAG_08276"/>
<comment type="function">
    <text evidence="7">Acts as an adapter for the XPO1/CRM1-mediated export of the 60S ribosomal subunit.</text>
</comment>
<accession>A0A0L0SL54</accession>
<evidence type="ECO:0000313" key="13">
    <source>
        <dbReference type="Proteomes" id="UP000054350"/>
    </source>
</evidence>
<dbReference type="PANTHER" id="PTHR12746:SF2">
    <property type="entry name" value="60S RIBOSOMAL EXPORT PROTEIN NMD3"/>
    <property type="match status" value="1"/>
</dbReference>
<evidence type="ECO:0000259" key="10">
    <source>
        <dbReference type="Pfam" id="PF21192"/>
    </source>
</evidence>
<dbReference type="InterPro" id="IPR048899">
    <property type="entry name" value="NMD_SH3"/>
</dbReference>
<comment type="similarity">
    <text evidence="1 7">Belongs to the NMD3 family.</text>
</comment>
<evidence type="ECO:0000256" key="2">
    <source>
        <dbReference type="ARBA" id="ARBA00017035"/>
    </source>
</evidence>
<evidence type="ECO:0000313" key="12">
    <source>
        <dbReference type="EMBL" id="KNE63110.1"/>
    </source>
</evidence>
<sequence>MSTTRHSTTTARPRGLHAATPEAAAAAAYTPGMVTLAPSSATSSIASATILCCSCGTTIAPNSAAMCTACLANTVNITEGIQRSGTVHWCKNCNRYLSPPAHWVRAELESRELLALLLKRLRGLNKVKLIDAGFVWTEPHSKRVKVKLTIQKEVLANTLLQQTFVVEFVIANQQCGACTKVMAENTWLATVQVRQKVQHKRSMMLLEQLILKHNMHKDTINVKETREGLDFFFASKSHAQRFCDFLASVMPIRTKSSDQLISADVHTSTSNSRYTISAELVPICKDDLVCLPKKMTRALGGVGQLLLCTRVANTLTLTDPNTLQAADIASATFWRAPFTTLRTSRELTEYYVIDVEPSGTARDKYLLADIQVGRAADDAVFWARSHLGNILHVGDLVMGYDLTAVNFNSDDWDALEAAGNVPDVVLVKKSYPPRKRNRAGRMRPWKLKQLAKVAASDLEPKKNQLDKTEADYEAFLRDIEEDPELRAAINLYKDPKWMPGASATAGGAEDEGDVVEEGDGDVEDDDNVPGVALDELLDDMSIASDDDDEDGEDGGKGGELHR</sequence>
<reference evidence="12 13" key="1">
    <citation type="submission" date="2009-11" db="EMBL/GenBank/DDBJ databases">
        <title>Annotation of Allomyces macrogynus ATCC 38327.</title>
        <authorList>
            <consortium name="The Broad Institute Genome Sequencing Platform"/>
            <person name="Russ C."/>
            <person name="Cuomo C."/>
            <person name="Burger G."/>
            <person name="Gray M.W."/>
            <person name="Holland P.W.H."/>
            <person name="King N."/>
            <person name="Lang F.B.F."/>
            <person name="Roger A.J."/>
            <person name="Ruiz-Trillo I."/>
            <person name="Young S.K."/>
            <person name="Zeng Q."/>
            <person name="Gargeya S."/>
            <person name="Fitzgerald M."/>
            <person name="Haas B."/>
            <person name="Abouelleil A."/>
            <person name="Alvarado L."/>
            <person name="Arachchi H.M."/>
            <person name="Berlin A."/>
            <person name="Chapman S.B."/>
            <person name="Gearin G."/>
            <person name="Goldberg J."/>
            <person name="Griggs A."/>
            <person name="Gujja S."/>
            <person name="Hansen M."/>
            <person name="Heiman D."/>
            <person name="Howarth C."/>
            <person name="Larimer J."/>
            <person name="Lui A."/>
            <person name="MacDonald P.J.P."/>
            <person name="McCowen C."/>
            <person name="Montmayeur A."/>
            <person name="Murphy C."/>
            <person name="Neiman D."/>
            <person name="Pearson M."/>
            <person name="Priest M."/>
            <person name="Roberts A."/>
            <person name="Saif S."/>
            <person name="Shea T."/>
            <person name="Sisk P."/>
            <person name="Stolte C."/>
            <person name="Sykes S."/>
            <person name="Wortman J."/>
            <person name="Nusbaum C."/>
            <person name="Birren B."/>
        </authorList>
    </citation>
    <scope>NUCLEOTIDE SEQUENCE [LARGE SCALE GENOMIC DNA]</scope>
    <source>
        <strain evidence="12 13">ATCC 38327</strain>
    </source>
</reference>
<dbReference type="eggNOG" id="KOG2613">
    <property type="taxonomic scope" value="Eukaryota"/>
</dbReference>
<dbReference type="EMBL" id="GG745341">
    <property type="protein sequence ID" value="KNE63110.1"/>
    <property type="molecule type" value="Genomic_DNA"/>
</dbReference>
<feature type="compositionally biased region" description="Acidic residues" evidence="8">
    <location>
        <begin position="508"/>
        <end position="527"/>
    </location>
</feature>
<evidence type="ECO:0000256" key="1">
    <source>
        <dbReference type="ARBA" id="ARBA00009794"/>
    </source>
</evidence>
<organism evidence="12 13">
    <name type="scientific">Allomyces macrogynus (strain ATCC 38327)</name>
    <name type="common">Allomyces javanicus var. macrogynus</name>
    <dbReference type="NCBI Taxonomy" id="578462"/>
    <lineage>
        <taxon>Eukaryota</taxon>
        <taxon>Fungi</taxon>
        <taxon>Fungi incertae sedis</taxon>
        <taxon>Blastocladiomycota</taxon>
        <taxon>Blastocladiomycetes</taxon>
        <taxon>Blastocladiales</taxon>
        <taxon>Blastocladiaceae</taxon>
        <taxon>Allomyces</taxon>
    </lineage>
</organism>
<evidence type="ECO:0000256" key="7">
    <source>
        <dbReference type="RuleBase" id="RU364108"/>
    </source>
</evidence>
<protein>
    <recommendedName>
        <fullName evidence="2 7">60S ribosomal export protein NMD3</fullName>
    </recommendedName>
</protein>
<evidence type="ECO:0000256" key="3">
    <source>
        <dbReference type="ARBA" id="ARBA00022448"/>
    </source>
</evidence>
<keyword evidence="5 7" id="KW-0653">Protein transport</keyword>